<dbReference type="AlphaFoldDB" id="A0AAD9V021"/>
<evidence type="ECO:0000313" key="1">
    <source>
        <dbReference type="EMBL" id="KAK2555845.1"/>
    </source>
</evidence>
<proteinExistence type="predicted"/>
<reference evidence="1" key="2">
    <citation type="journal article" date="2023" name="Science">
        <title>Genomic signatures of disease resistance in endangered staghorn corals.</title>
        <authorList>
            <person name="Vollmer S.V."/>
            <person name="Selwyn J.D."/>
            <person name="Despard B.A."/>
            <person name="Roesel C.L."/>
        </authorList>
    </citation>
    <scope>NUCLEOTIDE SEQUENCE</scope>
    <source>
        <strain evidence="1">K2</strain>
    </source>
</reference>
<evidence type="ECO:0000313" key="2">
    <source>
        <dbReference type="Proteomes" id="UP001249851"/>
    </source>
</evidence>
<gene>
    <name evidence="1" type="ORF">P5673_022492</name>
</gene>
<organism evidence="1 2">
    <name type="scientific">Acropora cervicornis</name>
    <name type="common">Staghorn coral</name>
    <dbReference type="NCBI Taxonomy" id="6130"/>
    <lineage>
        <taxon>Eukaryota</taxon>
        <taxon>Metazoa</taxon>
        <taxon>Cnidaria</taxon>
        <taxon>Anthozoa</taxon>
        <taxon>Hexacorallia</taxon>
        <taxon>Scleractinia</taxon>
        <taxon>Astrocoeniina</taxon>
        <taxon>Acroporidae</taxon>
        <taxon>Acropora</taxon>
    </lineage>
</organism>
<sequence length="483" mass="53857">MKTIANSVEKFTEDGDVRLQLLIQHCTGKAREAIKGCGMLNEKYVVSKAWIDKLSYGPPIRLNDSEALIDLADDLENCEVTLKVSGRLDQVNNEDRMVQILQRVPPYLRSRWLKTVQEIRVCGRDPTFTDLKKLIRTAAKEKNDPVFGSILDPVFKQNRNKVKPRTRFFSTHAVHAGSTNLAISPKYRVGNGRGFVPVRSSVGLTLMPSIKCFLCNGGRKLETCELNCEEKLKFVRDRKLCENCLCHSHFASGCKSPRSCTIEQCTIARKHSQSLHDALVASFRSRDGEGNNQRVSGPSVDQLSAELHAQQSHDVMKRSVEAFDTKPEINALPIVPVKVKGRGKDVIVTTYALLDSGSTSSWCSESLAKRLGVVGSRVQVSLSTIETDSIPLSCRRVNLEVMDMNEVNMVELPDVLTKDKLNVSTDCVPSQDDVDRWPHLSNIKVPKVIRSEVELLIGQDVPEALEPCEVRRCRGKGPYATKT</sequence>
<keyword evidence="2" id="KW-1185">Reference proteome</keyword>
<dbReference type="InterPro" id="IPR021109">
    <property type="entry name" value="Peptidase_aspartic_dom_sf"/>
</dbReference>
<dbReference type="Proteomes" id="UP001249851">
    <property type="component" value="Unassembled WGS sequence"/>
</dbReference>
<reference evidence="1" key="1">
    <citation type="journal article" date="2023" name="G3 (Bethesda)">
        <title>Whole genome assembly and annotation of the endangered Caribbean coral Acropora cervicornis.</title>
        <authorList>
            <person name="Selwyn J.D."/>
            <person name="Vollmer S.V."/>
        </authorList>
    </citation>
    <scope>NUCLEOTIDE SEQUENCE</scope>
    <source>
        <strain evidence="1">K2</strain>
    </source>
</reference>
<accession>A0AAD9V021</accession>
<dbReference type="PANTHER" id="PTHR47331:SF1">
    <property type="entry name" value="GAG-LIKE PROTEIN"/>
    <property type="match status" value="1"/>
</dbReference>
<dbReference type="EMBL" id="JARQWQ010000060">
    <property type="protein sequence ID" value="KAK2555845.1"/>
    <property type="molecule type" value="Genomic_DNA"/>
</dbReference>
<dbReference type="Gene3D" id="2.40.70.10">
    <property type="entry name" value="Acid Proteases"/>
    <property type="match status" value="1"/>
</dbReference>
<name>A0AAD9V021_ACRCE</name>
<comment type="caution">
    <text evidence="1">The sequence shown here is derived from an EMBL/GenBank/DDBJ whole genome shotgun (WGS) entry which is preliminary data.</text>
</comment>
<dbReference type="PANTHER" id="PTHR47331">
    <property type="entry name" value="PHD-TYPE DOMAIN-CONTAINING PROTEIN"/>
    <property type="match status" value="1"/>
</dbReference>
<protein>
    <submittedName>
        <fullName evidence="1">Uncharacterized protein</fullName>
    </submittedName>
</protein>